<gene>
    <name evidence="2" type="ORF">HPS56_05155</name>
</gene>
<keyword evidence="1" id="KW-0812">Transmembrane</keyword>
<dbReference type="RefSeq" id="WP_172274937.1">
    <property type="nucleotide sequence ID" value="NZ_CASGMU010000005.1"/>
</dbReference>
<evidence type="ECO:0000313" key="2">
    <source>
        <dbReference type="EMBL" id="NPD91746.1"/>
    </source>
</evidence>
<feature type="transmembrane region" description="Helical" evidence="1">
    <location>
        <begin position="89"/>
        <end position="108"/>
    </location>
</feature>
<reference evidence="2 3" key="1">
    <citation type="submission" date="2020-05" db="EMBL/GenBank/DDBJ databases">
        <title>Distinct polysaccharide utilization as determinants for interspecies competition between intestinal Prevotella spp.</title>
        <authorList>
            <person name="Galvez E.J.C."/>
            <person name="Iljazovic A."/>
            <person name="Strowig T."/>
        </authorList>
    </citation>
    <scope>NUCLEOTIDE SEQUENCE [LARGE SCALE GENOMIC DNA]</scope>
    <source>
        <strain evidence="2 3">PMUR</strain>
    </source>
</reference>
<dbReference type="Proteomes" id="UP000714420">
    <property type="component" value="Unassembled WGS sequence"/>
</dbReference>
<accession>A0ABX2AKL4</accession>
<evidence type="ECO:0000256" key="1">
    <source>
        <dbReference type="SAM" id="Phobius"/>
    </source>
</evidence>
<comment type="caution">
    <text evidence="2">The sequence shown here is derived from an EMBL/GenBank/DDBJ whole genome shotgun (WGS) entry which is preliminary data.</text>
</comment>
<sequence length="444" mass="49354">MKCDEFKKRIEELFDVPENNESEPDKALLEHIASCGDCREYYREFENVVAMLTPCKNMGGVRREATVENKCKVQVEAEAPSRRSVFRRWLSAVAAVVVVVVGIGLYHISATEARASTATELFDRAVEAMGHNLKFSTTLMVRTLPDENFNYIDVSVPFVEHRLCAGTAAGRRTWSLSKGGRHYVVCDGEAQYQWWTGKDKAFIQPVADDVIDYFSVIADVAQLMSYEKMCAAQHSGDSYTTSRTDSTVTLTVMSGPKYSPHPLLGSSHSQDYLNNIREYCFDTATGRLLGLRFWVVTDGRRQLVLYSRDMKYGAAAVLPEATDIPLESHTWTDMRQFAESGPDSRSAVLNDETAAGAAKRIITAITAGDATDAREALAAYDTATLFAQYSGYKFVAVRDTFRSDGYSGVYVVVELRSPDKGHSILRLALRNDNRLGLWVLDGGI</sequence>
<evidence type="ECO:0000313" key="3">
    <source>
        <dbReference type="Proteomes" id="UP000714420"/>
    </source>
</evidence>
<name>A0ABX2AKL4_9BACT</name>
<organism evidence="2 3">
    <name type="scientific">Xylanibacter muris</name>
    <dbReference type="NCBI Taxonomy" id="2736290"/>
    <lineage>
        <taxon>Bacteria</taxon>
        <taxon>Pseudomonadati</taxon>
        <taxon>Bacteroidota</taxon>
        <taxon>Bacteroidia</taxon>
        <taxon>Bacteroidales</taxon>
        <taxon>Prevotellaceae</taxon>
        <taxon>Xylanibacter</taxon>
    </lineage>
</organism>
<protein>
    <recommendedName>
        <fullName evidence="4">Zinc-finger domain-containing protein</fullName>
    </recommendedName>
</protein>
<evidence type="ECO:0008006" key="4">
    <source>
        <dbReference type="Google" id="ProtNLM"/>
    </source>
</evidence>
<keyword evidence="3" id="KW-1185">Reference proteome</keyword>
<keyword evidence="1" id="KW-0472">Membrane</keyword>
<keyword evidence="1" id="KW-1133">Transmembrane helix</keyword>
<dbReference type="EMBL" id="JABKKF010000003">
    <property type="protein sequence ID" value="NPD91746.1"/>
    <property type="molecule type" value="Genomic_DNA"/>
</dbReference>
<proteinExistence type="predicted"/>